<keyword evidence="2 5" id="KW-0812">Transmembrane</keyword>
<accession>A0A0F8XHF7</accession>
<dbReference type="EMBL" id="JZBS01001370">
    <property type="protein sequence ID" value="KKK23022.1"/>
    <property type="molecule type" value="Genomic_DNA"/>
</dbReference>
<feature type="transmembrane region" description="Helical" evidence="5">
    <location>
        <begin position="12"/>
        <end position="31"/>
    </location>
</feature>
<comment type="subcellular location">
    <subcellularLocation>
        <location evidence="1">Membrane</location>
        <topology evidence="1">Multi-pass membrane protein</topology>
    </subcellularLocation>
</comment>
<keyword evidence="4 5" id="KW-0472">Membrane</keyword>
<feature type="transmembrane region" description="Helical" evidence="5">
    <location>
        <begin position="52"/>
        <end position="76"/>
    </location>
</feature>
<dbReference type="GO" id="GO:0004252">
    <property type="term" value="F:serine-type endopeptidase activity"/>
    <property type="evidence" value="ECO:0007669"/>
    <property type="project" value="TreeGrafter"/>
</dbReference>
<dbReference type="Proteomes" id="UP000034291">
    <property type="component" value="Unassembled WGS sequence"/>
</dbReference>
<comment type="caution">
    <text evidence="6">The sequence shown here is derived from an EMBL/GenBank/DDBJ whole genome shotgun (WGS) entry which is preliminary data.</text>
</comment>
<evidence type="ECO:0000256" key="2">
    <source>
        <dbReference type="ARBA" id="ARBA00022692"/>
    </source>
</evidence>
<gene>
    <name evidence="6" type="ORF">ARAM_005651</name>
</gene>
<protein>
    <recommendedName>
        <fullName evidence="8">Peptidase S54 rhomboid domain-containing protein</fullName>
    </recommendedName>
</protein>
<evidence type="ECO:0008006" key="8">
    <source>
        <dbReference type="Google" id="ProtNLM"/>
    </source>
</evidence>
<feature type="transmembrane region" description="Helical" evidence="5">
    <location>
        <begin position="88"/>
        <end position="111"/>
    </location>
</feature>
<sequence>MQTSGLSNAPITKFLLVYTIAASVVLSILDLKHVPGILVSPHLSTYGQYWRCLIWQVAGFANSTEALFGAMLAYQMRVVERAWGGRKTATFLLSTLPYTTLLPPLLLALIVRPLSLYRLNSLPSGPTASLFALLAQYYACIPSTYKYCLSLSGPGPGSSHPQEQEQDRQTTTASLSDKSITYLVAAQLALSQFPTMVLPATVGFVVGLAWRADLLPGGGASGGWRIPGWVVGEKGSRLSSSAAASATATATATGSGARGETGFEDLRRRLESEAAVAGGSGSGRQRGL</sequence>
<dbReference type="STRING" id="308745.A0A0F8XHF7"/>
<evidence type="ECO:0000256" key="5">
    <source>
        <dbReference type="SAM" id="Phobius"/>
    </source>
</evidence>
<evidence type="ECO:0000256" key="1">
    <source>
        <dbReference type="ARBA" id="ARBA00004141"/>
    </source>
</evidence>
<dbReference type="OrthoDB" id="272778at2759"/>
<evidence type="ECO:0000256" key="4">
    <source>
        <dbReference type="ARBA" id="ARBA00023136"/>
    </source>
</evidence>
<name>A0A0F8XHF7_9EURO</name>
<proteinExistence type="predicted"/>
<organism evidence="6 7">
    <name type="scientific">Aspergillus rambellii</name>
    <dbReference type="NCBI Taxonomy" id="308745"/>
    <lineage>
        <taxon>Eukaryota</taxon>
        <taxon>Fungi</taxon>
        <taxon>Dikarya</taxon>
        <taxon>Ascomycota</taxon>
        <taxon>Pezizomycotina</taxon>
        <taxon>Eurotiomycetes</taxon>
        <taxon>Eurotiomycetidae</taxon>
        <taxon>Eurotiales</taxon>
        <taxon>Aspergillaceae</taxon>
        <taxon>Aspergillus</taxon>
        <taxon>Aspergillus subgen. Nidulantes</taxon>
    </lineage>
</organism>
<reference evidence="6 7" key="1">
    <citation type="submission" date="2015-02" db="EMBL/GenBank/DDBJ databases">
        <title>Draft Genome Sequences of Two Closely-Related Aflatoxigenic Aspergillus Species Obtained from the Cote d'Ivoire.</title>
        <authorList>
            <person name="Moore G.G."/>
            <person name="Beltz S.B."/>
            <person name="Mack B.M."/>
        </authorList>
    </citation>
    <scope>NUCLEOTIDE SEQUENCE [LARGE SCALE GENOMIC DNA]</scope>
    <source>
        <strain evidence="6 7">SRRC1468</strain>
    </source>
</reference>
<dbReference type="SUPFAM" id="SSF144091">
    <property type="entry name" value="Rhomboid-like"/>
    <property type="match status" value="1"/>
</dbReference>
<dbReference type="PANTHER" id="PTHR43066:SF21">
    <property type="entry name" value="UBIQUITIN-ASSOCIATED DOMAIN-CONTAINING PROTEIN 2"/>
    <property type="match status" value="1"/>
</dbReference>
<dbReference type="AlphaFoldDB" id="A0A0F8XHF7"/>
<evidence type="ECO:0000313" key="6">
    <source>
        <dbReference type="EMBL" id="KKK23022.1"/>
    </source>
</evidence>
<dbReference type="InterPro" id="IPR035952">
    <property type="entry name" value="Rhomboid-like_sf"/>
</dbReference>
<evidence type="ECO:0000256" key="3">
    <source>
        <dbReference type="ARBA" id="ARBA00022989"/>
    </source>
</evidence>
<dbReference type="GO" id="GO:0016020">
    <property type="term" value="C:membrane"/>
    <property type="evidence" value="ECO:0007669"/>
    <property type="project" value="UniProtKB-SubCell"/>
</dbReference>
<dbReference type="PANTHER" id="PTHR43066">
    <property type="entry name" value="RHOMBOID-RELATED PROTEIN"/>
    <property type="match status" value="1"/>
</dbReference>
<keyword evidence="7" id="KW-1185">Reference proteome</keyword>
<evidence type="ECO:0000313" key="7">
    <source>
        <dbReference type="Proteomes" id="UP000034291"/>
    </source>
</evidence>
<keyword evidence="3 5" id="KW-1133">Transmembrane helix</keyword>